<dbReference type="InterPro" id="IPR029058">
    <property type="entry name" value="AB_hydrolase_fold"/>
</dbReference>
<gene>
    <name evidence="4" type="ORF">ACFPQ4_04535</name>
</gene>
<dbReference type="Pfam" id="PF07859">
    <property type="entry name" value="Abhydrolase_3"/>
    <property type="match status" value="1"/>
</dbReference>
<dbReference type="Gene3D" id="3.40.50.1820">
    <property type="entry name" value="alpha/beta hydrolase"/>
    <property type="match status" value="1"/>
</dbReference>
<dbReference type="PANTHER" id="PTHR48081">
    <property type="entry name" value="AB HYDROLASE SUPERFAMILY PROTEIN C4A8.06C"/>
    <property type="match status" value="1"/>
</dbReference>
<organism evidence="4 5">
    <name type="scientific">Cohnella yongneupensis</name>
    <dbReference type="NCBI Taxonomy" id="425006"/>
    <lineage>
        <taxon>Bacteria</taxon>
        <taxon>Bacillati</taxon>
        <taxon>Bacillota</taxon>
        <taxon>Bacilli</taxon>
        <taxon>Bacillales</taxon>
        <taxon>Paenibacillaceae</taxon>
        <taxon>Cohnella</taxon>
    </lineage>
</organism>
<dbReference type="InterPro" id="IPR013094">
    <property type="entry name" value="AB_hydrolase_3"/>
</dbReference>
<evidence type="ECO:0000313" key="5">
    <source>
        <dbReference type="Proteomes" id="UP001596108"/>
    </source>
</evidence>
<comment type="caution">
    <text evidence="4">The sequence shown here is derived from an EMBL/GenBank/DDBJ whole genome shotgun (WGS) entry which is preliminary data.</text>
</comment>
<dbReference type="RefSeq" id="WP_378110582.1">
    <property type="nucleotide sequence ID" value="NZ_JBHSNC010000012.1"/>
</dbReference>
<reference evidence="5" key="1">
    <citation type="journal article" date="2019" name="Int. J. Syst. Evol. Microbiol.">
        <title>The Global Catalogue of Microorganisms (GCM) 10K type strain sequencing project: providing services to taxonomists for standard genome sequencing and annotation.</title>
        <authorList>
            <consortium name="The Broad Institute Genomics Platform"/>
            <consortium name="The Broad Institute Genome Sequencing Center for Infectious Disease"/>
            <person name="Wu L."/>
            <person name="Ma J."/>
        </authorList>
    </citation>
    <scope>NUCLEOTIDE SEQUENCE [LARGE SCALE GENOMIC DNA]</scope>
    <source>
        <strain evidence="5">CGMCC 1.18578</strain>
    </source>
</reference>
<accession>A0ABW0QUU0</accession>
<keyword evidence="1 4" id="KW-0378">Hydrolase</keyword>
<dbReference type="GO" id="GO:0016787">
    <property type="term" value="F:hydrolase activity"/>
    <property type="evidence" value="ECO:0007669"/>
    <property type="project" value="UniProtKB-KW"/>
</dbReference>
<evidence type="ECO:0000259" key="2">
    <source>
        <dbReference type="Pfam" id="PF07859"/>
    </source>
</evidence>
<dbReference type="Pfam" id="PF20434">
    <property type="entry name" value="BD-FAE"/>
    <property type="match status" value="1"/>
</dbReference>
<dbReference type="EMBL" id="JBHSNC010000012">
    <property type="protein sequence ID" value="MFC5528721.1"/>
    <property type="molecule type" value="Genomic_DNA"/>
</dbReference>
<evidence type="ECO:0000313" key="4">
    <source>
        <dbReference type="EMBL" id="MFC5528721.1"/>
    </source>
</evidence>
<sequence length="259" mass="29310">MRDITFDYPVTRLTYKVVGEREIILYVFEPDKHGTDRPVILFFNGGSFKKGPLSPAQFQHQAQYCSSRGIVAICVDYRNGYDEGFMPDQAICDAKSAVRWVRQHSEQLGVDPNKVVVCGASAGGYVAVSAIMFEYLDDEEGNRADHVPNALIVFAAGMDGTDIMRRLFPNIQDQALAMSPLHHPRQCLPPTLWMCGTADELYEQNRTFVDLMVQAGNRIDFVTYEGMEHGFFNYGKHENKYYLETRIEIENFVAATITP</sequence>
<evidence type="ECO:0000256" key="1">
    <source>
        <dbReference type="ARBA" id="ARBA00022801"/>
    </source>
</evidence>
<dbReference type="Proteomes" id="UP001596108">
    <property type="component" value="Unassembled WGS sequence"/>
</dbReference>
<feature type="domain" description="Alpha/beta hydrolase fold-3" evidence="2">
    <location>
        <begin position="173"/>
        <end position="232"/>
    </location>
</feature>
<protein>
    <submittedName>
        <fullName evidence="4">Alpha/beta hydrolase</fullName>
    </submittedName>
</protein>
<proteinExistence type="predicted"/>
<dbReference type="InterPro" id="IPR049492">
    <property type="entry name" value="BD-FAE-like_dom"/>
</dbReference>
<feature type="domain" description="BD-FAE-like" evidence="3">
    <location>
        <begin position="27"/>
        <end position="132"/>
    </location>
</feature>
<dbReference type="SUPFAM" id="SSF53474">
    <property type="entry name" value="alpha/beta-Hydrolases"/>
    <property type="match status" value="1"/>
</dbReference>
<name>A0ABW0QUU0_9BACL</name>
<keyword evidence="5" id="KW-1185">Reference proteome</keyword>
<evidence type="ECO:0000259" key="3">
    <source>
        <dbReference type="Pfam" id="PF20434"/>
    </source>
</evidence>
<dbReference type="InterPro" id="IPR050300">
    <property type="entry name" value="GDXG_lipolytic_enzyme"/>
</dbReference>